<evidence type="ECO:0000256" key="1">
    <source>
        <dbReference type="SAM" id="MobiDB-lite"/>
    </source>
</evidence>
<organism evidence="2 3">
    <name type="scientific">Phenylobacterium kunshanense</name>
    <dbReference type="NCBI Taxonomy" id="1445034"/>
    <lineage>
        <taxon>Bacteria</taxon>
        <taxon>Pseudomonadati</taxon>
        <taxon>Pseudomonadota</taxon>
        <taxon>Alphaproteobacteria</taxon>
        <taxon>Caulobacterales</taxon>
        <taxon>Caulobacteraceae</taxon>
        <taxon>Phenylobacterium</taxon>
    </lineage>
</organism>
<dbReference type="AlphaFoldDB" id="A0A328BG67"/>
<gene>
    <name evidence="2" type="ORF">DJ019_12815</name>
</gene>
<dbReference type="RefSeq" id="WP_111276424.1">
    <property type="nucleotide sequence ID" value="NZ_QFYS01000005.1"/>
</dbReference>
<evidence type="ECO:0000313" key="2">
    <source>
        <dbReference type="EMBL" id="RAK64886.1"/>
    </source>
</evidence>
<feature type="compositionally biased region" description="Gly residues" evidence="1">
    <location>
        <begin position="81"/>
        <end position="94"/>
    </location>
</feature>
<keyword evidence="3" id="KW-1185">Reference proteome</keyword>
<reference evidence="2 3" key="1">
    <citation type="submission" date="2018-05" db="EMBL/GenBank/DDBJ databases">
        <authorList>
            <person name="Lanie J.A."/>
            <person name="Ng W.-L."/>
            <person name="Kazmierczak K.M."/>
            <person name="Andrzejewski T.M."/>
            <person name="Davidsen T.M."/>
            <person name="Wayne K.J."/>
            <person name="Tettelin H."/>
            <person name="Glass J.I."/>
            <person name="Rusch D."/>
            <person name="Podicherti R."/>
            <person name="Tsui H.-C.T."/>
            <person name="Winkler M.E."/>
        </authorList>
    </citation>
    <scope>NUCLEOTIDE SEQUENCE [LARGE SCALE GENOMIC DNA]</scope>
    <source>
        <strain evidence="2 3">BUT-10</strain>
    </source>
</reference>
<sequence length="101" mass="11094">MPITNDHEYEAALEEAVALLERCEGREAGNARLLQLLGEIEGYRPMFDLDEAAPHPSAGRADDLVRQARRLKKRWDEQRSGYGGLTEGGQGMGPTTGAQRA</sequence>
<comment type="caution">
    <text evidence="2">The sequence shown here is derived from an EMBL/GenBank/DDBJ whole genome shotgun (WGS) entry which is preliminary data.</text>
</comment>
<accession>A0A328BG67</accession>
<feature type="region of interest" description="Disordered" evidence="1">
    <location>
        <begin position="76"/>
        <end position="101"/>
    </location>
</feature>
<name>A0A328BG67_9CAUL</name>
<dbReference type="Proteomes" id="UP000249524">
    <property type="component" value="Unassembled WGS sequence"/>
</dbReference>
<dbReference type="EMBL" id="QFYS01000005">
    <property type="protein sequence ID" value="RAK64886.1"/>
    <property type="molecule type" value="Genomic_DNA"/>
</dbReference>
<proteinExistence type="predicted"/>
<evidence type="ECO:0000313" key="3">
    <source>
        <dbReference type="Proteomes" id="UP000249524"/>
    </source>
</evidence>
<protein>
    <submittedName>
        <fullName evidence="2">Uncharacterized protein</fullName>
    </submittedName>
</protein>